<dbReference type="PANTHER" id="PTHR37957">
    <property type="entry name" value="BLR7070 PROTEIN"/>
    <property type="match status" value="1"/>
</dbReference>
<dbReference type="Pfam" id="PF13449">
    <property type="entry name" value="Phytase-like"/>
    <property type="match status" value="1"/>
</dbReference>
<evidence type="ECO:0000313" key="3">
    <source>
        <dbReference type="Proteomes" id="UP000622580"/>
    </source>
</evidence>
<organism evidence="2 3">
    <name type="scientific">Phenylobacterium glaciei</name>
    <dbReference type="NCBI Taxonomy" id="2803784"/>
    <lineage>
        <taxon>Bacteria</taxon>
        <taxon>Pseudomonadati</taxon>
        <taxon>Pseudomonadota</taxon>
        <taxon>Alphaproteobacteria</taxon>
        <taxon>Caulobacterales</taxon>
        <taxon>Caulobacteraceae</taxon>
        <taxon>Phenylobacterium</taxon>
    </lineage>
</organism>
<reference evidence="2" key="1">
    <citation type="submission" date="2021-04" db="EMBL/GenBank/DDBJ databases">
        <title>Draft genome assembly of strain Phenylobacterium sp. 20VBR1 using MiniION and Illumina platforms.</title>
        <authorList>
            <person name="Thomas F.A."/>
            <person name="Krishnan K.P."/>
            <person name="Sinha R.K."/>
        </authorList>
    </citation>
    <scope>NUCLEOTIDE SEQUENCE</scope>
    <source>
        <strain evidence="2">20VBR1</strain>
    </source>
</reference>
<comment type="caution">
    <text evidence="2">The sequence shown here is derived from an EMBL/GenBank/DDBJ whole genome shotgun (WGS) entry which is preliminary data.</text>
</comment>
<feature type="domain" description="Phytase-like" evidence="1">
    <location>
        <begin position="35"/>
        <end position="355"/>
    </location>
</feature>
<dbReference type="AlphaFoldDB" id="A0A941D0X4"/>
<evidence type="ECO:0000259" key="1">
    <source>
        <dbReference type="Pfam" id="PF13449"/>
    </source>
</evidence>
<evidence type="ECO:0000313" key="2">
    <source>
        <dbReference type="EMBL" id="MBR7619902.1"/>
    </source>
</evidence>
<accession>A0A941D0X4</accession>
<dbReference type="PANTHER" id="PTHR37957:SF1">
    <property type="entry name" value="PHYTASE-LIKE DOMAIN-CONTAINING PROTEIN"/>
    <property type="match status" value="1"/>
</dbReference>
<name>A0A941D0X4_9CAUL</name>
<gene>
    <name evidence="2" type="ORF">JKL49_10930</name>
</gene>
<sequence length="374" mass="39882">MAPPRFTVERLDWRDRSLGEVALPGRVLRATLGLGSGLARRPGDPPGRLWALGDRGPNLKVKQARKVYGVKGLGHLSDVSGAKILPMPQIGPSLSELQITGGRVEWLRTLPLRAASGSPVTGLPLPGGDAAAMEPVFDLAGLPLGADPNGADSEAVVALSDGSFWVAEEYGPSLMKVGADGMVERRWTPKGLAPPGAEDILPAQAGRRRLNRGFEGLAVSADETRLYAGFQSAFENDDADATRIWTLDAATGALLAEHSYPFDPPESFLRDVAAGPVGPGALKIGELLCVGDSRLLVLERISHTSKIYAVDLARNGPLAKHLIFTSDDAPEIAPDLEGMIALSDRDLLLVNDNDFGIEGVETRFFRVRFDQALF</sequence>
<dbReference type="InterPro" id="IPR027372">
    <property type="entry name" value="Phytase-like_dom"/>
</dbReference>
<dbReference type="SUPFAM" id="SSF63829">
    <property type="entry name" value="Calcium-dependent phosphotriesterase"/>
    <property type="match status" value="1"/>
</dbReference>
<dbReference type="Proteomes" id="UP000622580">
    <property type="component" value="Unassembled WGS sequence"/>
</dbReference>
<protein>
    <submittedName>
        <fullName evidence="2">Esterase-like activity of phytase family protein</fullName>
    </submittedName>
</protein>
<keyword evidence="3" id="KW-1185">Reference proteome</keyword>
<dbReference type="EMBL" id="JAGSGD010000001">
    <property type="protein sequence ID" value="MBR7619902.1"/>
    <property type="molecule type" value="Genomic_DNA"/>
</dbReference>
<proteinExistence type="predicted"/>
<dbReference type="RefSeq" id="WP_215340436.1">
    <property type="nucleotide sequence ID" value="NZ_JAGSGD010000001.1"/>
</dbReference>